<evidence type="ECO:0000259" key="2">
    <source>
        <dbReference type="Pfam" id="PF01968"/>
    </source>
</evidence>
<dbReference type="AlphaFoldDB" id="A0A1L7WNG9"/>
<dbReference type="InterPro" id="IPR043129">
    <property type="entry name" value="ATPase_NBD"/>
</dbReference>
<name>A0A1L7WNG9_9HELO</name>
<reference evidence="6 7" key="1">
    <citation type="submission" date="2016-03" db="EMBL/GenBank/DDBJ databases">
        <authorList>
            <person name="Ploux O."/>
        </authorList>
    </citation>
    <scope>NUCLEOTIDE SEQUENCE [LARGE SCALE GENOMIC DNA]</scope>
    <source>
        <strain evidence="6 7">UAMH 11012</strain>
    </source>
</reference>
<evidence type="ECO:0000256" key="1">
    <source>
        <dbReference type="SAM" id="MobiDB-lite"/>
    </source>
</evidence>
<dbReference type="STRING" id="576137.A0A1L7WNG9"/>
<dbReference type="Gene3D" id="2.40.390.10">
    <property type="entry name" value="CV3147-like"/>
    <property type="match status" value="1"/>
</dbReference>
<dbReference type="Pfam" id="PF01968">
    <property type="entry name" value="Hydantoinase_A"/>
    <property type="match status" value="1"/>
</dbReference>
<dbReference type="Proteomes" id="UP000184330">
    <property type="component" value="Unassembled WGS sequence"/>
</dbReference>
<dbReference type="InterPro" id="IPR027479">
    <property type="entry name" value="S-Me-THD_N_sf"/>
</dbReference>
<dbReference type="PANTHER" id="PTHR11365:SF10">
    <property type="entry name" value="HYDANTOINASE_OXOPROLINASE"/>
    <property type="match status" value="1"/>
</dbReference>
<dbReference type="InterPro" id="IPR010318">
    <property type="entry name" value="S-Me-THD_N"/>
</dbReference>
<evidence type="ECO:0000259" key="5">
    <source>
        <dbReference type="Pfam" id="PF20906"/>
    </source>
</evidence>
<dbReference type="InterPro" id="IPR008040">
    <property type="entry name" value="Hydant_A_N"/>
</dbReference>
<evidence type="ECO:0000313" key="6">
    <source>
        <dbReference type="EMBL" id="CZR54320.1"/>
    </source>
</evidence>
<dbReference type="InterPro" id="IPR002821">
    <property type="entry name" value="Hydantoinase_A"/>
</dbReference>
<feature type="domain" description="S-Me-THD N-terminal" evidence="4">
    <location>
        <begin position="605"/>
        <end position="761"/>
    </location>
</feature>
<dbReference type="Pfam" id="PF06032">
    <property type="entry name" value="S-Me-THD_N"/>
    <property type="match status" value="1"/>
</dbReference>
<dbReference type="Gene3D" id="3.40.1610.10">
    <property type="entry name" value="CV3147-like domain"/>
    <property type="match status" value="1"/>
</dbReference>
<dbReference type="InterPro" id="IPR045079">
    <property type="entry name" value="Oxoprolinase-like"/>
</dbReference>
<feature type="region of interest" description="Disordered" evidence="1">
    <location>
        <begin position="546"/>
        <end position="571"/>
    </location>
</feature>
<feature type="compositionally biased region" description="Basic and acidic residues" evidence="1">
    <location>
        <begin position="546"/>
        <end position="566"/>
    </location>
</feature>
<feature type="domain" description="S-Me-THD-like C-terminal" evidence="5">
    <location>
        <begin position="765"/>
        <end position="964"/>
    </location>
</feature>
<dbReference type="EMBL" id="FJOG01000005">
    <property type="protein sequence ID" value="CZR54320.1"/>
    <property type="molecule type" value="Genomic_DNA"/>
</dbReference>
<dbReference type="SUPFAM" id="SSF53067">
    <property type="entry name" value="Actin-like ATPase domain"/>
    <property type="match status" value="2"/>
</dbReference>
<dbReference type="PANTHER" id="PTHR11365">
    <property type="entry name" value="5-OXOPROLINASE RELATED"/>
    <property type="match status" value="1"/>
</dbReference>
<dbReference type="InterPro" id="IPR048350">
    <property type="entry name" value="S-Me-THD-like_C"/>
</dbReference>
<organism evidence="6 7">
    <name type="scientific">Phialocephala subalpina</name>
    <dbReference type="NCBI Taxonomy" id="576137"/>
    <lineage>
        <taxon>Eukaryota</taxon>
        <taxon>Fungi</taxon>
        <taxon>Dikarya</taxon>
        <taxon>Ascomycota</taxon>
        <taxon>Pezizomycotina</taxon>
        <taxon>Leotiomycetes</taxon>
        <taxon>Helotiales</taxon>
        <taxon>Mollisiaceae</taxon>
        <taxon>Phialocephala</taxon>
        <taxon>Phialocephala fortinii species complex</taxon>
    </lineage>
</organism>
<gene>
    <name evidence="6" type="ORF">PAC_04204</name>
</gene>
<feature type="domain" description="Hydantoinase A/oxoprolinase" evidence="2">
    <location>
        <begin position="219"/>
        <end position="406"/>
    </location>
</feature>
<dbReference type="Pfam" id="PF20906">
    <property type="entry name" value="S-Me-THD_C"/>
    <property type="match status" value="1"/>
</dbReference>
<sequence length="985" mass="105212">MSPSAASKSAGPVYVDPGVPTKRAACVIGIDVGGTNTDSVILQNNEVLAWHKTPTTSDIQEGVEQAIEAVVDKAKIPSHRVDSVKIGTTQFVNAILEQDSTKLDKVAVIRLCGPYSKGSPPFVDFPPRLRDLMEGHYGYVDGGYQVDGVPILSVNSEQLKEQAAIIKSKDITSVVVIGIYSPSNPAQEEEARKILSSELGPGCDISCSYAVGRLGFLERENACILNASLRRFARHVIDGFSHAVRKLGRCKLYITLNDGTLSKASTAAEYPVRCFSSGPTNSARGAALLAKAETARDADQREVLVVDVGGTTTDICALLKTGYPRQSAAFVKIAGVRTNFTIPDVHSIALGGGSIVRVKSTRTSVGPDSVGAKLDKEGIAFGGHTLTATDLVLENKNTEYSVTPGTKASGLAEITRVLEEAIDLVKTKQGDVRVILVGGGSIIISNKIAGVGEIIRPQYLEVANAVGAAIAKVSGSVDKTVVPGAKTIDQEIEAAKALATRQCIAAGGNKATIEVVEVDVVPISYVTNGATRVLVRVVGDLVEGYEERHDESESSSPSDDKPRIARDSVSQSATKGSSYEIIEQIDILSYRPRIEGDYWYLSELDIQFLQDGTGVLGVGSCGEPYPAYIACLLALRNGEEIKIRRQDNFPDNGVVLVAGFMGSPSVYLERVPGLDEVTDSMKGVLEVCGLSTFDSVIPNEIGGMNAFEALLAAHRFGKSTLDTDLVARAYPKIWQTVRCLKDLPVAPAAVANGMGNTQVFKNTRDNLEAEDLMRDACTDLGNLCGMCVSPVYGVEARTLPRNSFSHAWMIGRSIALSRSLKIDPVTSILKSENGILLFTGKIISVTRHVAEGFTRGSVLLSSFSDAESPSSPSPTTSLFVEFENENLSAILKEEGKKDKVIAVCPDLITFLDKANGAPLGISDYKYGLRVSVIALRAPPVWATERGLEMGGPGAFGLDMEYKSVSVGEYEEPKSVWEMFRDLKGS</sequence>
<evidence type="ECO:0000259" key="3">
    <source>
        <dbReference type="Pfam" id="PF05378"/>
    </source>
</evidence>
<dbReference type="Pfam" id="PF05378">
    <property type="entry name" value="Hydant_A_N"/>
    <property type="match status" value="1"/>
</dbReference>
<keyword evidence="6" id="KW-0378">Hydrolase</keyword>
<dbReference type="Gene3D" id="3.30.420.40">
    <property type="match status" value="1"/>
</dbReference>
<dbReference type="InterPro" id="IPR024071">
    <property type="entry name" value="S-Me-THD_C_sf"/>
</dbReference>
<feature type="domain" description="Hydantoinase/oxoprolinase N-terminal" evidence="3">
    <location>
        <begin position="28"/>
        <end position="198"/>
    </location>
</feature>
<dbReference type="OrthoDB" id="5404895at2759"/>
<proteinExistence type="predicted"/>
<keyword evidence="7" id="KW-1185">Reference proteome</keyword>
<protein>
    <submittedName>
        <fullName evidence="6">Related to D-amino acid hydantoin hydrolase (Hydantoinase)</fullName>
    </submittedName>
</protein>
<evidence type="ECO:0000313" key="7">
    <source>
        <dbReference type="Proteomes" id="UP000184330"/>
    </source>
</evidence>
<accession>A0A1L7WNG9</accession>
<dbReference type="SUPFAM" id="SSF160991">
    <property type="entry name" value="CV3147-like"/>
    <property type="match status" value="1"/>
</dbReference>
<dbReference type="GO" id="GO:0016787">
    <property type="term" value="F:hydrolase activity"/>
    <property type="evidence" value="ECO:0007669"/>
    <property type="project" value="UniProtKB-KW"/>
</dbReference>
<evidence type="ECO:0000259" key="4">
    <source>
        <dbReference type="Pfam" id="PF06032"/>
    </source>
</evidence>
<dbReference type="FunFam" id="2.40.390.10:FF:000003">
    <property type="entry name" value="Uncharacterized protein"/>
    <property type="match status" value="1"/>
</dbReference>